<dbReference type="EMBL" id="CP017269">
    <property type="protein sequence ID" value="AOT70320.1"/>
    <property type="molecule type" value="Genomic_DNA"/>
</dbReference>
<organism evidence="6 7">
    <name type="scientific">Geosporobacter ferrireducens</name>
    <dbReference type="NCBI Taxonomy" id="1424294"/>
    <lineage>
        <taxon>Bacteria</taxon>
        <taxon>Bacillati</taxon>
        <taxon>Bacillota</taxon>
        <taxon>Clostridia</taxon>
        <taxon>Peptostreptococcales</taxon>
        <taxon>Thermotaleaceae</taxon>
        <taxon>Geosporobacter</taxon>
    </lineage>
</organism>
<dbReference type="UniPathway" id="UPA00629">
    <property type="reaction ID" value="UER00684"/>
</dbReference>
<comment type="pathway">
    <text evidence="4">Amino-sugar metabolism; N-acetylneuraminate degradation; D-fructose 6-phosphate from N-acetylneuraminate: step 5/5.</text>
</comment>
<evidence type="ECO:0000259" key="5">
    <source>
        <dbReference type="Pfam" id="PF01182"/>
    </source>
</evidence>
<feature type="active site" description="Proton acceptor; for enolization step" evidence="4">
    <location>
        <position position="67"/>
    </location>
</feature>
<comment type="similarity">
    <text evidence="4">Belongs to the glucosamine/galactosamine-6-phosphate isomerase family. NagB subfamily.</text>
</comment>
<dbReference type="STRING" id="1424294.Gferi_12390"/>
<evidence type="ECO:0000256" key="3">
    <source>
        <dbReference type="ARBA" id="ARBA00023277"/>
    </source>
</evidence>
<keyword evidence="3 4" id="KW-0119">Carbohydrate metabolism</keyword>
<dbReference type="AlphaFoldDB" id="A0A1D8GHF4"/>
<dbReference type="Proteomes" id="UP000095743">
    <property type="component" value="Chromosome"/>
</dbReference>
<dbReference type="GO" id="GO:0019262">
    <property type="term" value="P:N-acetylneuraminate catabolic process"/>
    <property type="evidence" value="ECO:0007669"/>
    <property type="project" value="UniProtKB-UniRule"/>
</dbReference>
<name>A0A1D8GHF4_9FIRM</name>
<dbReference type="KEGG" id="gfe:Gferi_12390"/>
<dbReference type="GO" id="GO:0005737">
    <property type="term" value="C:cytoplasm"/>
    <property type="evidence" value="ECO:0007669"/>
    <property type="project" value="TreeGrafter"/>
</dbReference>
<evidence type="ECO:0000256" key="2">
    <source>
        <dbReference type="ARBA" id="ARBA00022801"/>
    </source>
</evidence>
<dbReference type="InterPro" id="IPR004547">
    <property type="entry name" value="Glucosamine6P_isomerase"/>
</dbReference>
<dbReference type="OrthoDB" id="9791139at2"/>
<evidence type="ECO:0000256" key="4">
    <source>
        <dbReference type="HAMAP-Rule" id="MF_01241"/>
    </source>
</evidence>
<protein>
    <recommendedName>
        <fullName evidence="4">Glucosamine-6-phosphate deaminase</fullName>
        <ecNumber evidence="4">3.5.99.6</ecNumber>
    </recommendedName>
    <alternativeName>
        <fullName evidence="4">GlcN6P deaminase</fullName>
        <shortName evidence="4">GNPDA</shortName>
    </alternativeName>
    <alternativeName>
        <fullName evidence="4">Glucosamine-6-phosphate isomerase</fullName>
    </alternativeName>
</protein>
<keyword evidence="7" id="KW-1185">Reference proteome</keyword>
<comment type="catalytic activity">
    <reaction evidence="1 4">
        <text>alpha-D-glucosamine 6-phosphate + H2O = beta-D-fructose 6-phosphate + NH4(+)</text>
        <dbReference type="Rhea" id="RHEA:12172"/>
        <dbReference type="ChEBI" id="CHEBI:15377"/>
        <dbReference type="ChEBI" id="CHEBI:28938"/>
        <dbReference type="ChEBI" id="CHEBI:57634"/>
        <dbReference type="ChEBI" id="CHEBI:75989"/>
        <dbReference type="EC" id="3.5.99.6"/>
    </reaction>
</comment>
<feature type="active site" description="For ring-opening step" evidence="4">
    <location>
        <position position="136"/>
    </location>
</feature>
<sequence>MNFVVVKDYHEMSKRAAVIVAGQIYLKSKSVIGFATGSTPMGMYRELISMYREEKLSFSEMITFNLDEYIGLAKENTNSYHYYMMENFFKHIDIEKENINMPNSNIEDIDKECRGYEKKIAETGGIDLQVLGIGKNGHIGFNEPNISFEATTHQVKLDEETILANSRFFTNIEDVPRYAISMGIQTIMFARKILLLANGKEKADALCKAVTGPITPDVPASILRLHKDVTVIMDEEASFL</sequence>
<keyword evidence="2 4" id="KW-0378">Hydrolase</keyword>
<dbReference type="Gene3D" id="3.40.50.1360">
    <property type="match status" value="1"/>
</dbReference>
<dbReference type="InterPro" id="IPR018321">
    <property type="entry name" value="Glucosamine6P_isomerase_CS"/>
</dbReference>
<dbReference type="Pfam" id="PF01182">
    <property type="entry name" value="Glucosamine_iso"/>
    <property type="match status" value="1"/>
</dbReference>
<dbReference type="GO" id="GO:0005975">
    <property type="term" value="P:carbohydrate metabolic process"/>
    <property type="evidence" value="ECO:0007669"/>
    <property type="project" value="InterPro"/>
</dbReference>
<dbReference type="CDD" id="cd01399">
    <property type="entry name" value="GlcN6P_deaminase"/>
    <property type="match status" value="1"/>
</dbReference>
<evidence type="ECO:0000256" key="1">
    <source>
        <dbReference type="ARBA" id="ARBA00000644"/>
    </source>
</evidence>
<dbReference type="InterPro" id="IPR006148">
    <property type="entry name" value="Glc/Gal-6P_isomerase"/>
</dbReference>
<dbReference type="PANTHER" id="PTHR11280:SF5">
    <property type="entry name" value="GLUCOSAMINE-6-PHOSPHATE ISOMERASE"/>
    <property type="match status" value="1"/>
</dbReference>
<gene>
    <name evidence="4" type="primary">nagB</name>
    <name evidence="6" type="ORF">Gferi_12390</name>
</gene>
<dbReference type="GO" id="GO:0006046">
    <property type="term" value="P:N-acetylglucosamine catabolic process"/>
    <property type="evidence" value="ECO:0007669"/>
    <property type="project" value="UniProtKB-UniRule"/>
</dbReference>
<dbReference type="InterPro" id="IPR037171">
    <property type="entry name" value="NagB/RpiA_transferase-like"/>
</dbReference>
<dbReference type="SUPFAM" id="SSF100950">
    <property type="entry name" value="NagB/RpiA/CoA transferase-like"/>
    <property type="match status" value="1"/>
</dbReference>
<comment type="function">
    <text evidence="4">Catalyzes the reversible isomerization-deamination of glucosamine 6-phosphate (GlcN6P) to form fructose 6-phosphate (Fru6P) and ammonium ion.</text>
</comment>
<evidence type="ECO:0000313" key="6">
    <source>
        <dbReference type="EMBL" id="AOT70320.1"/>
    </source>
</evidence>
<evidence type="ECO:0000313" key="7">
    <source>
        <dbReference type="Proteomes" id="UP000095743"/>
    </source>
</evidence>
<reference evidence="6 7" key="1">
    <citation type="submission" date="2016-09" db="EMBL/GenBank/DDBJ databases">
        <title>Genomic analysis reveals versatility of anaerobic energy metabolism of Geosporobacter ferrireducens IRF9 of phylum Firmicutes.</title>
        <authorList>
            <person name="Kim S.-J."/>
        </authorList>
    </citation>
    <scope>NUCLEOTIDE SEQUENCE [LARGE SCALE GENOMIC DNA]</scope>
    <source>
        <strain evidence="6 7">IRF9</strain>
    </source>
</reference>
<dbReference type="PROSITE" id="PS01161">
    <property type="entry name" value="GLC_GALNAC_ISOMERASE"/>
    <property type="match status" value="1"/>
</dbReference>
<accession>A0A1D8GHF4</accession>
<dbReference type="GO" id="GO:0042802">
    <property type="term" value="F:identical protein binding"/>
    <property type="evidence" value="ECO:0007669"/>
    <property type="project" value="TreeGrafter"/>
</dbReference>
<dbReference type="FunFam" id="3.40.50.1360:FF:000003">
    <property type="entry name" value="Glucosamine-6-phosphate deaminase"/>
    <property type="match status" value="1"/>
</dbReference>
<comment type="caution">
    <text evidence="4">Lacks conserved residue(s) required for the propagation of feature annotation.</text>
</comment>
<dbReference type="GO" id="GO:0006043">
    <property type="term" value="P:glucosamine catabolic process"/>
    <property type="evidence" value="ECO:0007669"/>
    <property type="project" value="TreeGrafter"/>
</dbReference>
<dbReference type="GO" id="GO:0004342">
    <property type="term" value="F:glucosamine-6-phosphate deaminase activity"/>
    <property type="evidence" value="ECO:0007669"/>
    <property type="project" value="UniProtKB-UniRule"/>
</dbReference>
<dbReference type="EC" id="3.5.99.6" evidence="4"/>
<feature type="active site" description="For ring-opening step" evidence="4">
    <location>
        <position position="143"/>
    </location>
</feature>
<dbReference type="NCBIfam" id="TIGR00502">
    <property type="entry name" value="nagB"/>
    <property type="match status" value="1"/>
</dbReference>
<feature type="active site" description="Proton acceptor; for ring-opening step" evidence="4">
    <location>
        <position position="138"/>
    </location>
</feature>
<proteinExistence type="inferred from homology"/>
<feature type="domain" description="Glucosamine/galactosamine-6-phosphate isomerase" evidence="5">
    <location>
        <begin position="27"/>
        <end position="228"/>
    </location>
</feature>
<dbReference type="PANTHER" id="PTHR11280">
    <property type="entry name" value="GLUCOSAMINE-6-PHOSPHATE ISOMERASE"/>
    <property type="match status" value="1"/>
</dbReference>
<dbReference type="HAMAP" id="MF_01241">
    <property type="entry name" value="GlcN6P_deamin"/>
    <property type="match status" value="1"/>
</dbReference>
<dbReference type="RefSeq" id="WP_069976962.1">
    <property type="nucleotide sequence ID" value="NZ_CP017269.1"/>
</dbReference>